<gene>
    <name evidence="2" type="ORF">FK531_20425</name>
</gene>
<proteinExistence type="predicted"/>
<comment type="caution">
    <text evidence="2">The sequence shown here is derived from an EMBL/GenBank/DDBJ whole genome shotgun (WGS) entry which is preliminary data.</text>
</comment>
<dbReference type="RefSeq" id="WP_142102738.1">
    <property type="nucleotide sequence ID" value="NZ_VIGH01000010.1"/>
</dbReference>
<keyword evidence="1" id="KW-0812">Transmembrane</keyword>
<evidence type="ECO:0000313" key="2">
    <source>
        <dbReference type="EMBL" id="TQF65794.1"/>
    </source>
</evidence>
<feature type="transmembrane region" description="Helical" evidence="1">
    <location>
        <begin position="69"/>
        <end position="97"/>
    </location>
</feature>
<protein>
    <submittedName>
        <fullName evidence="2">Uncharacterized protein</fullName>
    </submittedName>
</protein>
<keyword evidence="1" id="KW-1133">Transmembrane helix</keyword>
<keyword evidence="3" id="KW-1185">Reference proteome</keyword>
<evidence type="ECO:0000256" key="1">
    <source>
        <dbReference type="SAM" id="Phobius"/>
    </source>
</evidence>
<feature type="transmembrane region" description="Helical" evidence="1">
    <location>
        <begin position="39"/>
        <end position="57"/>
    </location>
</feature>
<organism evidence="2 3">
    <name type="scientific">Rhodococcus spelaei</name>
    <dbReference type="NCBI Taxonomy" id="2546320"/>
    <lineage>
        <taxon>Bacteria</taxon>
        <taxon>Bacillati</taxon>
        <taxon>Actinomycetota</taxon>
        <taxon>Actinomycetes</taxon>
        <taxon>Mycobacteriales</taxon>
        <taxon>Nocardiaceae</taxon>
        <taxon>Rhodococcus</taxon>
    </lineage>
</organism>
<reference evidence="2 3" key="1">
    <citation type="submission" date="2019-06" db="EMBL/GenBank/DDBJ databases">
        <title>Rhodococcus spaelei sp. nov., isolated from a cave.</title>
        <authorList>
            <person name="Lee S.D."/>
        </authorList>
    </citation>
    <scope>NUCLEOTIDE SEQUENCE [LARGE SCALE GENOMIC DNA]</scope>
    <source>
        <strain evidence="2 3">C9-5</strain>
    </source>
</reference>
<dbReference type="Proteomes" id="UP000316256">
    <property type="component" value="Unassembled WGS sequence"/>
</dbReference>
<evidence type="ECO:0000313" key="3">
    <source>
        <dbReference type="Proteomes" id="UP000316256"/>
    </source>
</evidence>
<accession>A0A541B0F8</accession>
<dbReference type="AlphaFoldDB" id="A0A541B0F8"/>
<dbReference type="EMBL" id="VIGH01000010">
    <property type="protein sequence ID" value="TQF65794.1"/>
    <property type="molecule type" value="Genomic_DNA"/>
</dbReference>
<name>A0A541B0F8_9NOCA</name>
<feature type="transmembrane region" description="Helical" evidence="1">
    <location>
        <begin position="12"/>
        <end position="33"/>
    </location>
</feature>
<sequence length="98" mass="10075">MTETRNSPFGAASYASTTVTLLALVGLVMMPTTDSPTPAWMWLAIVLGFVAWILCLARGGTGRRVAVGILVGVLTPILLLLTIPVVAVVGKVVGAIVG</sequence>
<keyword evidence="1" id="KW-0472">Membrane</keyword>